<organism evidence="2">
    <name type="scientific">marine metagenome</name>
    <dbReference type="NCBI Taxonomy" id="408172"/>
    <lineage>
        <taxon>unclassified sequences</taxon>
        <taxon>metagenomes</taxon>
        <taxon>ecological metagenomes</taxon>
    </lineage>
</organism>
<dbReference type="Gene3D" id="3.20.20.150">
    <property type="entry name" value="Divalent-metal-dependent TIM barrel enzymes"/>
    <property type="match status" value="1"/>
</dbReference>
<protein>
    <recommendedName>
        <fullName evidence="1">Xylose isomerase-like TIM barrel domain-containing protein</fullName>
    </recommendedName>
</protein>
<feature type="domain" description="Xylose isomerase-like TIM barrel" evidence="1">
    <location>
        <begin position="123"/>
        <end position="262"/>
    </location>
</feature>
<dbReference type="PANTHER" id="PTHR12110">
    <property type="entry name" value="HYDROXYPYRUVATE ISOMERASE"/>
    <property type="match status" value="1"/>
</dbReference>
<gene>
    <name evidence="2" type="ORF">METZ01_LOCUS63725</name>
</gene>
<dbReference type="InterPro" id="IPR013022">
    <property type="entry name" value="Xyl_isomerase-like_TIM-brl"/>
</dbReference>
<accession>A0A381T5N5</accession>
<dbReference type="SUPFAM" id="SSF51658">
    <property type="entry name" value="Xylose isomerase-like"/>
    <property type="match status" value="1"/>
</dbReference>
<reference evidence="2" key="1">
    <citation type="submission" date="2018-05" db="EMBL/GenBank/DDBJ databases">
        <authorList>
            <person name="Lanie J.A."/>
            <person name="Ng W.-L."/>
            <person name="Kazmierczak K.M."/>
            <person name="Andrzejewski T.M."/>
            <person name="Davidsen T.M."/>
            <person name="Wayne K.J."/>
            <person name="Tettelin H."/>
            <person name="Glass J.I."/>
            <person name="Rusch D."/>
            <person name="Podicherti R."/>
            <person name="Tsui H.-C.T."/>
            <person name="Winkler M.E."/>
        </authorList>
    </citation>
    <scope>NUCLEOTIDE SEQUENCE</scope>
</reference>
<name>A0A381T5N5_9ZZZZ</name>
<dbReference type="PANTHER" id="PTHR12110:SF48">
    <property type="entry name" value="BLL3656 PROTEIN"/>
    <property type="match status" value="1"/>
</dbReference>
<dbReference type="AlphaFoldDB" id="A0A381T5N5"/>
<evidence type="ECO:0000259" key="1">
    <source>
        <dbReference type="Pfam" id="PF01261"/>
    </source>
</evidence>
<dbReference type="EMBL" id="UINC01003985">
    <property type="protein sequence ID" value="SVA10871.1"/>
    <property type="molecule type" value="Genomic_DNA"/>
</dbReference>
<sequence>MLDENSLVLCGATLGSNNFEDLVTAARLGEFDAISLMATFYEDALSRGLTVRDMEMILNDNDMVIAEVDALLSWLPGSAPEEGASEYEKENYNKKEELFFEMATLFKARSINIAQAWGPKLPVEEVSEAFSKLCDKALNYNLLVSLEFLPWSGVSDLNSAYEIVQFADKPNGGLMIDTWHHHRSGGDPEDLLKISGDKIISIQLNGVSKDPWEDIVEETISARLLPDEGENDVIGFVKNLDQIKSKAPIGIEIFSKELYKLPKEEIGRITGNSLSKIVKKAREDR</sequence>
<evidence type="ECO:0000313" key="2">
    <source>
        <dbReference type="EMBL" id="SVA10871.1"/>
    </source>
</evidence>
<dbReference type="Pfam" id="PF01261">
    <property type="entry name" value="AP_endonuc_2"/>
    <property type="match status" value="1"/>
</dbReference>
<dbReference type="InterPro" id="IPR050312">
    <property type="entry name" value="IolE/XylAMocC-like"/>
</dbReference>
<proteinExistence type="predicted"/>
<dbReference type="InterPro" id="IPR036237">
    <property type="entry name" value="Xyl_isomerase-like_sf"/>
</dbReference>